<proteinExistence type="predicted"/>
<organism evidence="1 2">
    <name type="scientific">Ideonella lacteola</name>
    <dbReference type="NCBI Taxonomy" id="2984193"/>
    <lineage>
        <taxon>Bacteria</taxon>
        <taxon>Pseudomonadati</taxon>
        <taxon>Pseudomonadota</taxon>
        <taxon>Betaproteobacteria</taxon>
        <taxon>Burkholderiales</taxon>
        <taxon>Sphaerotilaceae</taxon>
        <taxon>Ideonella</taxon>
    </lineage>
</organism>
<reference evidence="1 2" key="1">
    <citation type="submission" date="2024-04" db="EMBL/GenBank/DDBJ databases">
        <title>Novel species of the genus Ideonella isolated from streams.</title>
        <authorList>
            <person name="Lu H."/>
        </authorList>
    </citation>
    <scope>NUCLEOTIDE SEQUENCE [LARGE SCALE GENOMIC DNA]</scope>
    <source>
        <strain evidence="1 2">DXS29W</strain>
    </source>
</reference>
<dbReference type="RefSeq" id="WP_341427286.1">
    <property type="nucleotide sequence ID" value="NZ_JBBUTG010000012.1"/>
</dbReference>
<evidence type="ECO:0000313" key="1">
    <source>
        <dbReference type="EMBL" id="MEK8032872.1"/>
    </source>
</evidence>
<gene>
    <name evidence="1" type="ORF">AACH06_18790</name>
</gene>
<evidence type="ECO:0000313" key="2">
    <source>
        <dbReference type="Proteomes" id="UP001371218"/>
    </source>
</evidence>
<comment type="caution">
    <text evidence="1">The sequence shown here is derived from an EMBL/GenBank/DDBJ whole genome shotgun (WGS) entry which is preliminary data.</text>
</comment>
<dbReference type="EMBL" id="JBBUTG010000012">
    <property type="protein sequence ID" value="MEK8032872.1"/>
    <property type="molecule type" value="Genomic_DNA"/>
</dbReference>
<name>A0ABU9BSC1_9BURK</name>
<sequence length="179" mass="19989">MGTEFMQRRLALAATAAVVSAPARALYDPKPSPLLALAPGGWAGTLTYRDWSNPEKLVTLPCQLKVALSSPEELTLFYVFDDGPGKVVYSYERMSFDFSAKTLTWLSGVSKPSTEQYTITSSTASAEETQLDFEHTADGRTDKYAFTLTRKSWSMTKVEHDTSGRQTFRNKYEFQRSEG</sequence>
<accession>A0ABU9BSC1</accession>
<keyword evidence="2" id="KW-1185">Reference proteome</keyword>
<dbReference type="Proteomes" id="UP001371218">
    <property type="component" value="Unassembled WGS sequence"/>
</dbReference>
<evidence type="ECO:0008006" key="3">
    <source>
        <dbReference type="Google" id="ProtNLM"/>
    </source>
</evidence>
<protein>
    <recommendedName>
        <fullName evidence="3">DUF1579 domain-containing protein</fullName>
    </recommendedName>
</protein>